<sequence>MSVVFEQTSCESLARECSAVRTITASFLQKEAEIRPNSGHVSGKQRLLTLRRDWLFLGVATSASPFPKHKSRLHKYWHGFLSAD</sequence>
<organism evidence="1 2">
    <name type="scientific">Caerostris darwini</name>
    <dbReference type="NCBI Taxonomy" id="1538125"/>
    <lineage>
        <taxon>Eukaryota</taxon>
        <taxon>Metazoa</taxon>
        <taxon>Ecdysozoa</taxon>
        <taxon>Arthropoda</taxon>
        <taxon>Chelicerata</taxon>
        <taxon>Arachnida</taxon>
        <taxon>Araneae</taxon>
        <taxon>Araneomorphae</taxon>
        <taxon>Entelegynae</taxon>
        <taxon>Araneoidea</taxon>
        <taxon>Araneidae</taxon>
        <taxon>Caerostris</taxon>
    </lineage>
</organism>
<dbReference type="Proteomes" id="UP001054837">
    <property type="component" value="Unassembled WGS sequence"/>
</dbReference>
<accession>A0AAV4MFP6</accession>
<reference evidence="1 2" key="1">
    <citation type="submission" date="2021-06" db="EMBL/GenBank/DDBJ databases">
        <title>Caerostris darwini draft genome.</title>
        <authorList>
            <person name="Kono N."/>
            <person name="Arakawa K."/>
        </authorList>
    </citation>
    <scope>NUCLEOTIDE SEQUENCE [LARGE SCALE GENOMIC DNA]</scope>
</reference>
<dbReference type="EMBL" id="BPLQ01000391">
    <property type="protein sequence ID" value="GIX70698.1"/>
    <property type="molecule type" value="Genomic_DNA"/>
</dbReference>
<gene>
    <name evidence="1" type="ORF">CDAR_114801</name>
</gene>
<comment type="caution">
    <text evidence="1">The sequence shown here is derived from an EMBL/GenBank/DDBJ whole genome shotgun (WGS) entry which is preliminary data.</text>
</comment>
<protein>
    <submittedName>
        <fullName evidence="1">Uncharacterized protein</fullName>
    </submittedName>
</protein>
<name>A0AAV4MFP6_9ARAC</name>
<evidence type="ECO:0000313" key="2">
    <source>
        <dbReference type="Proteomes" id="UP001054837"/>
    </source>
</evidence>
<dbReference type="AlphaFoldDB" id="A0AAV4MFP6"/>
<evidence type="ECO:0000313" key="1">
    <source>
        <dbReference type="EMBL" id="GIX70698.1"/>
    </source>
</evidence>
<proteinExistence type="predicted"/>
<keyword evidence="2" id="KW-1185">Reference proteome</keyword>